<evidence type="ECO:0000313" key="2">
    <source>
        <dbReference type="Proteomes" id="UP000035199"/>
    </source>
</evidence>
<keyword evidence="1" id="KW-0378">Hydrolase</keyword>
<dbReference type="Gene3D" id="3.40.50.1000">
    <property type="entry name" value="HAD superfamily/HAD-like"/>
    <property type="match status" value="1"/>
</dbReference>
<evidence type="ECO:0000313" key="1">
    <source>
        <dbReference type="EMBL" id="AKK05376.1"/>
    </source>
</evidence>
<dbReference type="InterPro" id="IPR036412">
    <property type="entry name" value="HAD-like_sf"/>
</dbReference>
<dbReference type="EMBL" id="CP011542">
    <property type="protein sequence ID" value="AKK05376.1"/>
    <property type="molecule type" value="Genomic_DNA"/>
</dbReference>
<gene>
    <name evidence="1" type="ORF">CMUST_05190</name>
</gene>
<dbReference type="NCBIfam" id="TIGR01484">
    <property type="entry name" value="HAD-SF-IIB"/>
    <property type="match status" value="1"/>
</dbReference>
<dbReference type="GO" id="GO:0016791">
    <property type="term" value="F:phosphatase activity"/>
    <property type="evidence" value="ECO:0007669"/>
    <property type="project" value="UniProtKB-ARBA"/>
</dbReference>
<dbReference type="SFLD" id="SFLDS00003">
    <property type="entry name" value="Haloacid_Dehalogenase"/>
    <property type="match status" value="1"/>
</dbReference>
<dbReference type="OrthoDB" id="3180855at2"/>
<dbReference type="GO" id="GO:0000287">
    <property type="term" value="F:magnesium ion binding"/>
    <property type="evidence" value="ECO:0007669"/>
    <property type="project" value="TreeGrafter"/>
</dbReference>
<dbReference type="InterPro" id="IPR000150">
    <property type="entry name" value="Cof"/>
</dbReference>
<dbReference type="AlphaFoldDB" id="A0A0G3GW20"/>
<dbReference type="PATRIC" id="fig|571915.4.peg.1099"/>
<sequence length="266" mass="28853">MHYRLVASDMDGTLLDGQRRIPEDFWPVLEQMHNEGVHFAPASGRQLYTLIDQFAPAGFPVSIIAENGTIVYHEGEIISTTTINPESAGAVVSAVSSDNSRDWGLVLCRTDGAFVTRTDRPFLDQCEPYYARLSAVSDLREYVTDDVIKIALLIFDDAEHVAAPIMRDVAHDLTVAVSGKHWIDMYNPAANKGIAFEKLAAALGIPMSQTVAFGDYLNDTELIKAAGRSYAMANAHPDIIAAADFLAPANTDNGVITELQNLLAGA</sequence>
<reference evidence="2" key="2">
    <citation type="submission" date="2015-05" db="EMBL/GenBank/DDBJ databases">
        <title>Complete genome sequence of Corynebacterium mustelae DSM 45274, isolated from various tissues of a male ferret with lethal sepsis.</title>
        <authorList>
            <person name="Ruckert C."/>
            <person name="Albersmeier A."/>
            <person name="Winkler A."/>
            <person name="Tauch A."/>
        </authorList>
    </citation>
    <scope>NUCLEOTIDE SEQUENCE [LARGE SCALE GENOMIC DNA]</scope>
    <source>
        <strain evidence="2">DSM 45274</strain>
    </source>
</reference>
<dbReference type="SFLD" id="SFLDG01140">
    <property type="entry name" value="C2.B:_Phosphomannomutase_and_P"/>
    <property type="match status" value="1"/>
</dbReference>
<reference evidence="1 2" key="1">
    <citation type="journal article" date="2015" name="Genome Announc.">
        <title>Complete Genome Sequence of the Type Strain Corynebacterium mustelae DSM 45274, Isolated from Various Tissues of a Male Ferret with Lethal Sepsis.</title>
        <authorList>
            <person name="Ruckert C."/>
            <person name="Eimer J."/>
            <person name="Winkler A."/>
            <person name="Tauch A."/>
        </authorList>
    </citation>
    <scope>NUCLEOTIDE SEQUENCE [LARGE SCALE GENOMIC DNA]</scope>
    <source>
        <strain evidence="1 2">DSM 45274</strain>
    </source>
</reference>
<dbReference type="InterPro" id="IPR006379">
    <property type="entry name" value="HAD-SF_hydro_IIB"/>
</dbReference>
<organism evidence="1 2">
    <name type="scientific">Corynebacterium mustelae</name>
    <dbReference type="NCBI Taxonomy" id="571915"/>
    <lineage>
        <taxon>Bacteria</taxon>
        <taxon>Bacillati</taxon>
        <taxon>Actinomycetota</taxon>
        <taxon>Actinomycetes</taxon>
        <taxon>Mycobacteriales</taxon>
        <taxon>Corynebacteriaceae</taxon>
        <taxon>Corynebacterium</taxon>
    </lineage>
</organism>
<dbReference type="CDD" id="cd07518">
    <property type="entry name" value="HAD_YbiV-Like"/>
    <property type="match status" value="1"/>
</dbReference>
<dbReference type="NCBIfam" id="TIGR00099">
    <property type="entry name" value="Cof-subfamily"/>
    <property type="match status" value="1"/>
</dbReference>
<dbReference type="InterPro" id="IPR023214">
    <property type="entry name" value="HAD_sf"/>
</dbReference>
<dbReference type="SUPFAM" id="SSF56784">
    <property type="entry name" value="HAD-like"/>
    <property type="match status" value="1"/>
</dbReference>
<dbReference type="GO" id="GO:0005829">
    <property type="term" value="C:cytosol"/>
    <property type="evidence" value="ECO:0007669"/>
    <property type="project" value="TreeGrafter"/>
</dbReference>
<dbReference type="KEGG" id="cmv:CMUST_05190"/>
<dbReference type="STRING" id="571915.CMUST_05190"/>
<proteinExistence type="predicted"/>
<dbReference type="Gene3D" id="3.30.1240.10">
    <property type="match status" value="1"/>
</dbReference>
<dbReference type="Proteomes" id="UP000035199">
    <property type="component" value="Chromosome"/>
</dbReference>
<dbReference type="PANTHER" id="PTHR10000">
    <property type="entry name" value="PHOSPHOSERINE PHOSPHATASE"/>
    <property type="match status" value="1"/>
</dbReference>
<name>A0A0G3GW20_9CORY</name>
<protein>
    <submittedName>
        <fullName evidence="1">HAD-superfamily hydrolase, subfamily IIB</fullName>
    </submittedName>
</protein>
<accession>A0A0G3GW20</accession>
<dbReference type="Pfam" id="PF08282">
    <property type="entry name" value="Hydrolase_3"/>
    <property type="match status" value="1"/>
</dbReference>
<keyword evidence="2" id="KW-1185">Reference proteome</keyword>
<dbReference type="RefSeq" id="WP_047261604.1">
    <property type="nucleotide sequence ID" value="NZ_CP011542.1"/>
</dbReference>
<dbReference type="PANTHER" id="PTHR10000:SF53">
    <property type="entry name" value="5-AMINO-6-(5-PHOSPHO-D-RIBITYLAMINO)URACIL PHOSPHATASE YBJI-RELATED"/>
    <property type="match status" value="1"/>
</dbReference>